<reference evidence="1" key="1">
    <citation type="submission" date="2019-08" db="EMBL/GenBank/DDBJ databases">
        <authorList>
            <person name="Kucharzyk K."/>
            <person name="Murdoch R.W."/>
            <person name="Higgins S."/>
            <person name="Loffler F."/>
        </authorList>
    </citation>
    <scope>NUCLEOTIDE SEQUENCE</scope>
</reference>
<dbReference type="EMBL" id="VSSQ01000008">
    <property type="protein sequence ID" value="MPL58785.1"/>
    <property type="molecule type" value="Genomic_DNA"/>
</dbReference>
<sequence>MPGYFTDDEIKAYLPRLSVPAGEPYVRNMAKAVGGILVKNPKMYKTFGVYWWAVKGALKQWYPNKKAWFMGEYFDQLMYERAWHGSQFLTIFAAGIYHGNHLVITSWHEWTDAEGNDHDYTLFDEDAGF</sequence>
<comment type="caution">
    <text evidence="1">The sequence shown here is derived from an EMBL/GenBank/DDBJ whole genome shotgun (WGS) entry which is preliminary data.</text>
</comment>
<accession>A0A644SW00</accession>
<organism evidence="1">
    <name type="scientific">bioreactor metagenome</name>
    <dbReference type="NCBI Taxonomy" id="1076179"/>
    <lineage>
        <taxon>unclassified sequences</taxon>
        <taxon>metagenomes</taxon>
        <taxon>ecological metagenomes</taxon>
    </lineage>
</organism>
<name>A0A644SW00_9ZZZZ</name>
<dbReference type="AlphaFoldDB" id="A0A644SW00"/>
<gene>
    <name evidence="1" type="ORF">SDC9_04327</name>
</gene>
<proteinExistence type="predicted"/>
<protein>
    <submittedName>
        <fullName evidence="1">Uncharacterized protein</fullName>
    </submittedName>
</protein>
<evidence type="ECO:0000313" key="1">
    <source>
        <dbReference type="EMBL" id="MPL58785.1"/>
    </source>
</evidence>